<keyword evidence="2" id="KW-1185">Reference proteome</keyword>
<dbReference type="Proteomes" id="UP000025227">
    <property type="component" value="Unplaced"/>
</dbReference>
<feature type="region of interest" description="Disordered" evidence="1">
    <location>
        <begin position="1"/>
        <end position="93"/>
    </location>
</feature>
<name>A0A7I5EE24_HAECO</name>
<sequence>MVLDQVKRPTVIEGRKEGNNYTTKNVYPLKSRRRKKHMYKHPVDARDPKVKLKHVGVKVEEPDSTSKSSNRKFPKKRVTGEQSSGTPSPRAPFTQRYLSEFEVAQACARNTTGLASEKVTRLEQRSINQQEIPKKTDVIRIDFTEVELMDEDSPGNNRWPHPLTAVEAEAGLY</sequence>
<protein>
    <submittedName>
        <fullName evidence="3">Uncharacterized protein</fullName>
    </submittedName>
</protein>
<dbReference type="WBParaSite" id="HCON_00168500-00001">
    <property type="protein sequence ID" value="HCON_00168500-00001"/>
    <property type="gene ID" value="HCON_00168500"/>
</dbReference>
<feature type="compositionally biased region" description="Basic residues" evidence="1">
    <location>
        <begin position="30"/>
        <end position="40"/>
    </location>
</feature>
<evidence type="ECO:0000313" key="2">
    <source>
        <dbReference type="Proteomes" id="UP000025227"/>
    </source>
</evidence>
<dbReference type="AlphaFoldDB" id="A0A7I5EE24"/>
<reference evidence="3" key="1">
    <citation type="submission" date="2020-12" db="UniProtKB">
        <authorList>
            <consortium name="WormBaseParasite"/>
        </authorList>
    </citation>
    <scope>IDENTIFICATION</scope>
    <source>
        <strain evidence="3">MHco3</strain>
    </source>
</reference>
<evidence type="ECO:0000313" key="3">
    <source>
        <dbReference type="WBParaSite" id="HCON_00168500-00001"/>
    </source>
</evidence>
<feature type="compositionally biased region" description="Basic and acidic residues" evidence="1">
    <location>
        <begin position="41"/>
        <end position="50"/>
    </location>
</feature>
<evidence type="ECO:0000256" key="1">
    <source>
        <dbReference type="SAM" id="MobiDB-lite"/>
    </source>
</evidence>
<accession>A0A7I5EE24</accession>
<organism evidence="2 3">
    <name type="scientific">Haemonchus contortus</name>
    <name type="common">Barber pole worm</name>
    <dbReference type="NCBI Taxonomy" id="6289"/>
    <lineage>
        <taxon>Eukaryota</taxon>
        <taxon>Metazoa</taxon>
        <taxon>Ecdysozoa</taxon>
        <taxon>Nematoda</taxon>
        <taxon>Chromadorea</taxon>
        <taxon>Rhabditida</taxon>
        <taxon>Rhabditina</taxon>
        <taxon>Rhabditomorpha</taxon>
        <taxon>Strongyloidea</taxon>
        <taxon>Trichostrongylidae</taxon>
        <taxon>Haemonchus</taxon>
    </lineage>
</organism>
<proteinExistence type="predicted"/>